<feature type="transmembrane region" description="Helical" evidence="1">
    <location>
        <begin position="23"/>
        <end position="41"/>
    </location>
</feature>
<reference evidence="2 3" key="1">
    <citation type="submission" date="2016-02" db="EMBL/GenBank/DDBJ databases">
        <authorList>
            <consortium name="Pathogen Informatics"/>
        </authorList>
    </citation>
    <scope>NUCLEOTIDE SEQUENCE [LARGE SCALE GENOMIC DNA]</scope>
    <source>
        <strain evidence="2 3">RC20</strain>
    </source>
</reference>
<dbReference type="RefSeq" id="WP_075539871.1">
    <property type="nucleotide sequence ID" value="NZ_CP053844.1"/>
</dbReference>
<feature type="transmembrane region" description="Helical" evidence="1">
    <location>
        <begin position="53"/>
        <end position="71"/>
    </location>
</feature>
<gene>
    <name evidence="2" type="ORF">ERS672216_00145</name>
</gene>
<keyword evidence="1" id="KW-0812">Transmembrane</keyword>
<feature type="transmembrane region" description="Helical" evidence="1">
    <location>
        <begin position="122"/>
        <end position="142"/>
    </location>
</feature>
<protein>
    <submittedName>
        <fullName evidence="2">Uncharacterized protein</fullName>
    </submittedName>
</protein>
<evidence type="ECO:0000313" key="3">
    <source>
        <dbReference type="Proteomes" id="UP000069632"/>
    </source>
</evidence>
<feature type="transmembrane region" description="Helical" evidence="1">
    <location>
        <begin position="154"/>
        <end position="178"/>
    </location>
</feature>
<feature type="transmembrane region" description="Helical" evidence="1">
    <location>
        <begin position="435"/>
        <end position="456"/>
    </location>
</feature>
<accession>A0A128ECB7</accession>
<keyword evidence="3" id="KW-1185">Reference proteome</keyword>
<keyword evidence="1" id="KW-1133">Transmembrane helix</keyword>
<feature type="transmembrane region" description="Helical" evidence="1">
    <location>
        <begin position="468"/>
        <end position="485"/>
    </location>
</feature>
<organism evidence="2 3">
    <name type="scientific">Campylobacter geochelonis</name>
    <dbReference type="NCBI Taxonomy" id="1780362"/>
    <lineage>
        <taxon>Bacteria</taxon>
        <taxon>Pseudomonadati</taxon>
        <taxon>Campylobacterota</taxon>
        <taxon>Epsilonproteobacteria</taxon>
        <taxon>Campylobacterales</taxon>
        <taxon>Campylobacteraceae</taxon>
        <taxon>Campylobacter</taxon>
    </lineage>
</organism>
<sequence length="537" mass="61244">MNKNDGASYLFQRSDSLKHSKQFISAAIFFFILLFLCAFMEEFAKNLDAQLIKYGKIATQILPFFIFFMIYKAGKFISYHARDDAMLRANQSYFTFSILSLFIYLVMVFLPEFISVSDDINLIFLGSIFLFELIAFICAFRFNAKLSRFSGHNIFIITFVFLAIYWLMIALYAIFFVYFALFQPFLPKTALPISSEDFMLVLGGICVLLFVMIIAYFISWLRINDGKKELSNKNSVQSKNAQLFPNKKPVVKETENVIKKPVLNLNTNLDKSTSLNLKTNPTMPNQTISKALNFDKKEIKKPKVKKSINLTNFTSKFGNFFSKNSATSFDASKYPKALLQSKSCIKKVLICFALIFVIALAAGFLNDNALKIILALTMVFIGIIAIYLTYQASKFISYHAQDEDMYRFNKNYYMFLVLSAVLIIATHPATKLSPLLGLFLAIFSLVCGVSAFVYYIRFNWELSEFTKNKIFIIFAVIFAITSTLSDIAKMLAIASLISTTNLLWLVVIASGVYYIISWLKISEIKVDEKEVKTLFGK</sequence>
<dbReference type="EMBL" id="FIZP01000001">
    <property type="protein sequence ID" value="CZE46002.1"/>
    <property type="molecule type" value="Genomic_DNA"/>
</dbReference>
<feature type="transmembrane region" description="Helical" evidence="1">
    <location>
        <begin position="198"/>
        <end position="218"/>
    </location>
</feature>
<feature type="transmembrane region" description="Helical" evidence="1">
    <location>
        <begin position="92"/>
        <end position="110"/>
    </location>
</feature>
<dbReference type="Proteomes" id="UP000069632">
    <property type="component" value="Unassembled WGS sequence"/>
</dbReference>
<feature type="transmembrane region" description="Helical" evidence="1">
    <location>
        <begin position="348"/>
        <end position="366"/>
    </location>
</feature>
<proteinExistence type="predicted"/>
<feature type="transmembrane region" description="Helical" evidence="1">
    <location>
        <begin position="372"/>
        <end position="390"/>
    </location>
</feature>
<dbReference type="AlphaFoldDB" id="A0A128ECB7"/>
<feature type="transmembrane region" description="Helical" evidence="1">
    <location>
        <begin position="411"/>
        <end position="429"/>
    </location>
</feature>
<keyword evidence="1" id="KW-0472">Membrane</keyword>
<feature type="transmembrane region" description="Helical" evidence="1">
    <location>
        <begin position="491"/>
        <end position="516"/>
    </location>
</feature>
<name>A0A128ECB7_9BACT</name>
<evidence type="ECO:0000313" key="2">
    <source>
        <dbReference type="EMBL" id="CZE46002.1"/>
    </source>
</evidence>
<evidence type="ECO:0000256" key="1">
    <source>
        <dbReference type="SAM" id="Phobius"/>
    </source>
</evidence>